<comment type="caution">
    <text evidence="1">The sequence shown here is derived from an EMBL/GenBank/DDBJ whole genome shotgun (WGS) entry which is preliminary data.</text>
</comment>
<evidence type="ECO:0000313" key="1">
    <source>
        <dbReference type="EMBL" id="CAG8600674.1"/>
    </source>
</evidence>
<sequence>MSGFDIATFLDKKNRILPKPFNIRLDFDMRSFDTLSTIKQNETPFQ</sequence>
<dbReference type="Proteomes" id="UP000789706">
    <property type="component" value="Unassembled WGS sequence"/>
</dbReference>
<keyword evidence="2" id="KW-1185">Reference proteome</keyword>
<name>A0A9N9CG78_9GLOM</name>
<evidence type="ECO:0000313" key="2">
    <source>
        <dbReference type="Proteomes" id="UP000789706"/>
    </source>
</evidence>
<organism evidence="1 2">
    <name type="scientific">Diversispora eburnea</name>
    <dbReference type="NCBI Taxonomy" id="1213867"/>
    <lineage>
        <taxon>Eukaryota</taxon>
        <taxon>Fungi</taxon>
        <taxon>Fungi incertae sedis</taxon>
        <taxon>Mucoromycota</taxon>
        <taxon>Glomeromycotina</taxon>
        <taxon>Glomeromycetes</taxon>
        <taxon>Diversisporales</taxon>
        <taxon>Diversisporaceae</taxon>
        <taxon>Diversispora</taxon>
    </lineage>
</organism>
<dbReference type="OrthoDB" id="2386547at2759"/>
<reference evidence="1" key="1">
    <citation type="submission" date="2021-06" db="EMBL/GenBank/DDBJ databases">
        <authorList>
            <person name="Kallberg Y."/>
            <person name="Tangrot J."/>
            <person name="Rosling A."/>
        </authorList>
    </citation>
    <scope>NUCLEOTIDE SEQUENCE</scope>
    <source>
        <strain evidence="1">AZ414A</strain>
    </source>
</reference>
<proteinExistence type="predicted"/>
<protein>
    <submittedName>
        <fullName evidence="1">9616_t:CDS:1</fullName>
    </submittedName>
</protein>
<accession>A0A9N9CG78</accession>
<dbReference type="EMBL" id="CAJVPK010001869">
    <property type="protein sequence ID" value="CAG8600674.1"/>
    <property type="molecule type" value="Genomic_DNA"/>
</dbReference>
<dbReference type="AlphaFoldDB" id="A0A9N9CG78"/>
<gene>
    <name evidence="1" type="ORF">DEBURN_LOCUS9502</name>
</gene>